<dbReference type="PATRIC" id="fig|1454003.3.peg.575"/>
<dbReference type="SUPFAM" id="SSF53795">
    <property type="entry name" value="PEP carboxykinase-like"/>
    <property type="match status" value="1"/>
</dbReference>
<dbReference type="Gene3D" id="3.40.50.300">
    <property type="entry name" value="P-loop containing nucleotide triphosphate hydrolases"/>
    <property type="match status" value="1"/>
</dbReference>
<dbReference type="Proteomes" id="UP000021816">
    <property type="component" value="Unassembled WGS sequence"/>
</dbReference>
<reference evidence="1 2" key="1">
    <citation type="submission" date="2014-02" db="EMBL/GenBank/DDBJ databases">
        <title>Expanding our view of genomic diversity in Candidatus Accumulibacter clades.</title>
        <authorList>
            <person name="Skennerton C.T."/>
            <person name="Barr J.J."/>
            <person name="Slater F.R."/>
            <person name="Bond P.L."/>
            <person name="Tyson G.W."/>
        </authorList>
    </citation>
    <scope>NUCLEOTIDE SEQUENCE [LARGE SCALE GENOMIC DNA]</scope>
    <source>
        <strain evidence="2">BA-92</strain>
    </source>
</reference>
<dbReference type="AlphaFoldDB" id="A0A011NI50"/>
<accession>A0A011NI50</accession>
<comment type="caution">
    <text evidence="1">The sequence shown here is derived from an EMBL/GenBank/DDBJ whole genome shotgun (WGS) entry which is preliminary data.</text>
</comment>
<dbReference type="InterPro" id="IPR027600">
    <property type="entry name" value="HprK-rel_A"/>
</dbReference>
<sequence length="305" mass="34263">MIVGDLSRREFGTRLAGDGLRLQFGPFNLCIRSNLDSFASLAHRLYTPYPLLDEETLSDFHVEIRSPRGLHRWFRRQACFGVDGQTPFAPYTVEHAFPALEWGINWCVATRSHHLLMLHSGTVERNGQAILFPASPGDGKSTLCTALAHSGWRLLSDEFGLVRPEDGMLLPLPRLIPLKNESIEVIRRFRPEATIGPSFLDTRKGTVAHVRPPLESIRRAQEPARPRWLIFPRWVAGAPFALEAMPKSQAFLMVASNAFNYDVLDETAFRLVSEIVRSCDCYSLVYSDLNEAIPALDELCNTMAG</sequence>
<dbReference type="NCBIfam" id="TIGR04352">
    <property type="entry name" value="HprK_rel_A"/>
    <property type="match status" value="1"/>
</dbReference>
<evidence type="ECO:0000313" key="1">
    <source>
        <dbReference type="EMBL" id="EXI82453.1"/>
    </source>
</evidence>
<dbReference type="InterPro" id="IPR027417">
    <property type="entry name" value="P-loop_NTPase"/>
</dbReference>
<proteinExistence type="predicted"/>
<organism evidence="1 2">
    <name type="scientific">Candidatus Accumulibacter appositus</name>
    <dbReference type="NCBI Taxonomy" id="1454003"/>
    <lineage>
        <taxon>Bacteria</taxon>
        <taxon>Pseudomonadati</taxon>
        <taxon>Pseudomonadota</taxon>
        <taxon>Betaproteobacteria</taxon>
        <taxon>Candidatus Accumulibacter</taxon>
    </lineage>
</organism>
<name>A0A011NI50_9PROT</name>
<evidence type="ECO:0000313" key="2">
    <source>
        <dbReference type="Proteomes" id="UP000021816"/>
    </source>
</evidence>
<dbReference type="EMBL" id="JEMX01000011">
    <property type="protein sequence ID" value="EXI82453.1"/>
    <property type="molecule type" value="Genomic_DNA"/>
</dbReference>
<dbReference type="STRING" id="1454003.AW10_00561"/>
<gene>
    <name evidence="1" type="ORF">AW10_00561</name>
</gene>
<protein>
    <submittedName>
        <fullName evidence="1">SynChlorMet cassette protein ScmC</fullName>
    </submittedName>
</protein>